<gene>
    <name evidence="3" type="ORF">M422DRAFT_277336</name>
</gene>
<evidence type="ECO:0000256" key="1">
    <source>
        <dbReference type="SAM" id="MobiDB-lite"/>
    </source>
</evidence>
<feature type="compositionally biased region" description="Basic and acidic residues" evidence="1">
    <location>
        <begin position="1"/>
        <end position="11"/>
    </location>
</feature>
<dbReference type="Gene3D" id="3.30.710.10">
    <property type="entry name" value="Potassium Channel Kv1.1, Chain A"/>
    <property type="match status" value="1"/>
</dbReference>
<reference evidence="3 4" key="1">
    <citation type="submission" date="2014-06" db="EMBL/GenBank/DDBJ databases">
        <title>Evolutionary Origins and Diversification of the Mycorrhizal Mutualists.</title>
        <authorList>
            <consortium name="DOE Joint Genome Institute"/>
            <consortium name="Mycorrhizal Genomics Consortium"/>
            <person name="Kohler A."/>
            <person name="Kuo A."/>
            <person name="Nagy L.G."/>
            <person name="Floudas D."/>
            <person name="Copeland A."/>
            <person name="Barry K.W."/>
            <person name="Cichocki N."/>
            <person name="Veneault-Fourrey C."/>
            <person name="LaButti K."/>
            <person name="Lindquist E.A."/>
            <person name="Lipzen A."/>
            <person name="Lundell T."/>
            <person name="Morin E."/>
            <person name="Murat C."/>
            <person name="Riley R."/>
            <person name="Ohm R."/>
            <person name="Sun H."/>
            <person name="Tunlid A."/>
            <person name="Henrissat B."/>
            <person name="Grigoriev I.V."/>
            <person name="Hibbett D.S."/>
            <person name="Martin F."/>
        </authorList>
    </citation>
    <scope>NUCLEOTIDE SEQUENCE [LARGE SCALE GENOMIC DNA]</scope>
    <source>
        <strain evidence="3 4">SS14</strain>
    </source>
</reference>
<dbReference type="CDD" id="cd18186">
    <property type="entry name" value="BTB_POZ_ZBTB_KLHL-like"/>
    <property type="match status" value="1"/>
</dbReference>
<sequence>MAATCKRKESEIFDDQTSPNNKRARSSANSPEASTSDTTRVPSASLPTKSDSKVYHDDGNIVIVAEDIAFRVHRTFLSGRSEIFRDMFIVASQPQDGDVFDGCPVVRMPEPANKMKTFLEYLYGYRSVFSTYVSHLSQLYLIDECGFTLDFPNLWK</sequence>
<evidence type="ECO:0000259" key="2">
    <source>
        <dbReference type="PROSITE" id="PS50097"/>
    </source>
</evidence>
<dbReference type="PROSITE" id="PS50097">
    <property type="entry name" value="BTB"/>
    <property type="match status" value="1"/>
</dbReference>
<proteinExistence type="predicted"/>
<dbReference type="SUPFAM" id="SSF54695">
    <property type="entry name" value="POZ domain"/>
    <property type="match status" value="1"/>
</dbReference>
<evidence type="ECO:0000313" key="4">
    <source>
        <dbReference type="Proteomes" id="UP000054279"/>
    </source>
</evidence>
<dbReference type="Proteomes" id="UP000054279">
    <property type="component" value="Unassembled WGS sequence"/>
</dbReference>
<dbReference type="InterPro" id="IPR011333">
    <property type="entry name" value="SKP1/BTB/POZ_sf"/>
</dbReference>
<feature type="domain" description="BTB" evidence="2">
    <location>
        <begin position="59"/>
        <end position="131"/>
    </location>
</feature>
<keyword evidence="4" id="KW-1185">Reference proteome</keyword>
<dbReference type="OrthoDB" id="3027208at2759"/>
<organism evidence="3 4">
    <name type="scientific">Sphaerobolus stellatus (strain SS14)</name>
    <dbReference type="NCBI Taxonomy" id="990650"/>
    <lineage>
        <taxon>Eukaryota</taxon>
        <taxon>Fungi</taxon>
        <taxon>Dikarya</taxon>
        <taxon>Basidiomycota</taxon>
        <taxon>Agaricomycotina</taxon>
        <taxon>Agaricomycetes</taxon>
        <taxon>Phallomycetidae</taxon>
        <taxon>Geastrales</taxon>
        <taxon>Sphaerobolaceae</taxon>
        <taxon>Sphaerobolus</taxon>
    </lineage>
</organism>
<feature type="compositionally biased region" description="Polar residues" evidence="1">
    <location>
        <begin position="15"/>
        <end position="49"/>
    </location>
</feature>
<dbReference type="HOGENOM" id="CLU_1687807_0_0_1"/>
<protein>
    <recommendedName>
        <fullName evidence="2">BTB domain-containing protein</fullName>
    </recommendedName>
</protein>
<dbReference type="EMBL" id="KN838448">
    <property type="protein sequence ID" value="KIJ22299.1"/>
    <property type="molecule type" value="Genomic_DNA"/>
</dbReference>
<feature type="region of interest" description="Disordered" evidence="1">
    <location>
        <begin position="1"/>
        <end position="50"/>
    </location>
</feature>
<dbReference type="InterPro" id="IPR000210">
    <property type="entry name" value="BTB/POZ_dom"/>
</dbReference>
<name>A0A0C9TKB1_SPHS4</name>
<dbReference type="Pfam" id="PF00651">
    <property type="entry name" value="BTB"/>
    <property type="match status" value="1"/>
</dbReference>
<evidence type="ECO:0000313" key="3">
    <source>
        <dbReference type="EMBL" id="KIJ22299.1"/>
    </source>
</evidence>
<dbReference type="AlphaFoldDB" id="A0A0C9TKB1"/>
<accession>A0A0C9TKB1</accession>